<dbReference type="Gene3D" id="1.20.1540.10">
    <property type="entry name" value="Rhomboid-like"/>
    <property type="match status" value="1"/>
</dbReference>
<dbReference type="InterPro" id="IPR022764">
    <property type="entry name" value="Peptidase_S54_rhomboid_dom"/>
</dbReference>
<evidence type="ECO:0000256" key="5">
    <source>
        <dbReference type="ARBA" id="ARBA00022801"/>
    </source>
</evidence>
<feature type="transmembrane region" description="Helical" evidence="9">
    <location>
        <begin position="253"/>
        <end position="275"/>
    </location>
</feature>
<evidence type="ECO:0000313" key="12">
    <source>
        <dbReference type="Proteomes" id="UP000821866"/>
    </source>
</evidence>
<dbReference type="GO" id="GO:0004252">
    <property type="term" value="F:serine-type endopeptidase activity"/>
    <property type="evidence" value="ECO:0007669"/>
    <property type="project" value="InterPro"/>
</dbReference>
<evidence type="ECO:0000256" key="9">
    <source>
        <dbReference type="SAM" id="Phobius"/>
    </source>
</evidence>
<dbReference type="SUPFAM" id="SSF144091">
    <property type="entry name" value="Rhomboid-like"/>
    <property type="match status" value="1"/>
</dbReference>
<organism evidence="11 12">
    <name type="scientific">Rhipicephalus microplus</name>
    <name type="common">Cattle tick</name>
    <name type="synonym">Boophilus microplus</name>
    <dbReference type="NCBI Taxonomy" id="6941"/>
    <lineage>
        <taxon>Eukaryota</taxon>
        <taxon>Metazoa</taxon>
        <taxon>Ecdysozoa</taxon>
        <taxon>Arthropoda</taxon>
        <taxon>Chelicerata</taxon>
        <taxon>Arachnida</taxon>
        <taxon>Acari</taxon>
        <taxon>Parasitiformes</taxon>
        <taxon>Ixodida</taxon>
        <taxon>Ixodoidea</taxon>
        <taxon>Ixodidae</taxon>
        <taxon>Rhipicephalinae</taxon>
        <taxon>Rhipicephalus</taxon>
        <taxon>Boophilus</taxon>
    </lineage>
</organism>
<comment type="subcellular location">
    <subcellularLocation>
        <location evidence="1">Membrane</location>
        <topology evidence="1">Multi-pass membrane protein</topology>
    </subcellularLocation>
</comment>
<dbReference type="EMBL" id="JABSTU010000004">
    <property type="protein sequence ID" value="KAH8032721.1"/>
    <property type="molecule type" value="Genomic_DNA"/>
</dbReference>
<accession>A0A9J6EEE0</accession>
<keyword evidence="12" id="KW-1185">Reference proteome</keyword>
<dbReference type="PANTHER" id="PTHR43066:SF1">
    <property type="entry name" value="RHOMBOID PROTEIN 2"/>
    <property type="match status" value="1"/>
</dbReference>
<feature type="compositionally biased region" description="Polar residues" evidence="8">
    <location>
        <begin position="33"/>
        <end position="45"/>
    </location>
</feature>
<dbReference type="PANTHER" id="PTHR43066">
    <property type="entry name" value="RHOMBOID-RELATED PROTEIN"/>
    <property type="match status" value="1"/>
</dbReference>
<protein>
    <recommendedName>
        <fullName evidence="10">Peptidase S54 rhomboid domain-containing protein</fullName>
    </recommendedName>
</protein>
<dbReference type="GO" id="GO:0006508">
    <property type="term" value="P:proteolysis"/>
    <property type="evidence" value="ECO:0007669"/>
    <property type="project" value="UniProtKB-KW"/>
</dbReference>
<feature type="transmembrane region" description="Helical" evidence="9">
    <location>
        <begin position="423"/>
        <end position="441"/>
    </location>
</feature>
<comment type="caution">
    <text evidence="11">The sequence shown here is derived from an EMBL/GenBank/DDBJ whole genome shotgun (WGS) entry which is preliminary data.</text>
</comment>
<proteinExistence type="inferred from homology"/>
<sequence length="485" mass="53994">MSKPRAKYVHGSPQTLEDCTGAYRSLTLQYSPSRRNQLDSWSRATSPIGGEQPWSPMWSSSPGNQTPSVSAVGVSRMWTSSALPLGATDEAQTKLVHSEEHFKTAASGAVTAERAQSMTMRVGGGRHSQASLSPRTVLLWRLPRPQSPPSTDKKFNPTLSSNAAEFEDVLATPRIPWATMTVMWLAALAHWRFLHKHYPERCASAMTIVDEGHWSRAVFAAFHHEDIWHLVSSLVAFFFKGIVLEAALGTTYFATLFVVAVIAVGLTNTAVVEIAHMYTRESYLRTMCAQTFPGVMMALQVFCFSHYSDATLHYGKYEHLASTHWFLLLAADLEFTWRPLKRALLPIVIGVLVGLVMVAIIRVPYPRLHLYLVAVPKVPATYAFMCAVMAAYLYGPYTEPSVFGEATLTFEIPVWRPFMLPPLYVGSVFHLAYVLLTLFTVGRRLERCLGAIRFVIWKYQLAFWSTVPPPSPHSGDCSAASLARC</sequence>
<reference evidence="11" key="1">
    <citation type="journal article" date="2020" name="Cell">
        <title>Large-Scale Comparative Analyses of Tick Genomes Elucidate Their Genetic Diversity and Vector Capacities.</title>
        <authorList>
            <consortium name="Tick Genome and Microbiome Consortium (TIGMIC)"/>
            <person name="Jia N."/>
            <person name="Wang J."/>
            <person name="Shi W."/>
            <person name="Du L."/>
            <person name="Sun Y."/>
            <person name="Zhan W."/>
            <person name="Jiang J.F."/>
            <person name="Wang Q."/>
            <person name="Zhang B."/>
            <person name="Ji P."/>
            <person name="Bell-Sakyi L."/>
            <person name="Cui X.M."/>
            <person name="Yuan T.T."/>
            <person name="Jiang B.G."/>
            <person name="Yang W.F."/>
            <person name="Lam T.T."/>
            <person name="Chang Q.C."/>
            <person name="Ding S.J."/>
            <person name="Wang X.J."/>
            <person name="Zhu J.G."/>
            <person name="Ruan X.D."/>
            <person name="Zhao L."/>
            <person name="Wei J.T."/>
            <person name="Ye R.Z."/>
            <person name="Que T.C."/>
            <person name="Du C.H."/>
            <person name="Zhou Y.H."/>
            <person name="Cheng J.X."/>
            <person name="Dai P.F."/>
            <person name="Guo W.B."/>
            <person name="Han X.H."/>
            <person name="Huang E.J."/>
            <person name="Li L.F."/>
            <person name="Wei W."/>
            <person name="Gao Y.C."/>
            <person name="Liu J.Z."/>
            <person name="Shao H.Z."/>
            <person name="Wang X."/>
            <person name="Wang C.C."/>
            <person name="Yang T.C."/>
            <person name="Huo Q.B."/>
            <person name="Li W."/>
            <person name="Chen H.Y."/>
            <person name="Chen S.E."/>
            <person name="Zhou L.G."/>
            <person name="Ni X.B."/>
            <person name="Tian J.H."/>
            <person name="Sheng Y."/>
            <person name="Liu T."/>
            <person name="Pan Y.S."/>
            <person name="Xia L.Y."/>
            <person name="Li J."/>
            <person name="Zhao F."/>
            <person name="Cao W.C."/>
        </authorList>
    </citation>
    <scope>NUCLEOTIDE SEQUENCE</scope>
    <source>
        <strain evidence="11">Rmic-2018</strain>
    </source>
</reference>
<comment type="similarity">
    <text evidence="2">Belongs to the peptidase S54 family.</text>
</comment>
<dbReference type="AlphaFoldDB" id="A0A9J6EEE0"/>
<reference evidence="11" key="2">
    <citation type="submission" date="2021-09" db="EMBL/GenBank/DDBJ databases">
        <authorList>
            <person name="Jia N."/>
            <person name="Wang J."/>
            <person name="Shi W."/>
            <person name="Du L."/>
            <person name="Sun Y."/>
            <person name="Zhan W."/>
            <person name="Jiang J."/>
            <person name="Wang Q."/>
            <person name="Zhang B."/>
            <person name="Ji P."/>
            <person name="Sakyi L.B."/>
            <person name="Cui X."/>
            <person name="Yuan T."/>
            <person name="Jiang B."/>
            <person name="Yang W."/>
            <person name="Lam T.T.-Y."/>
            <person name="Chang Q."/>
            <person name="Ding S."/>
            <person name="Wang X."/>
            <person name="Zhu J."/>
            <person name="Ruan X."/>
            <person name="Zhao L."/>
            <person name="Wei J."/>
            <person name="Que T."/>
            <person name="Du C."/>
            <person name="Cheng J."/>
            <person name="Dai P."/>
            <person name="Han X."/>
            <person name="Huang E."/>
            <person name="Gao Y."/>
            <person name="Liu J."/>
            <person name="Shao H."/>
            <person name="Ye R."/>
            <person name="Li L."/>
            <person name="Wei W."/>
            <person name="Wang X."/>
            <person name="Wang C."/>
            <person name="Huo Q."/>
            <person name="Li W."/>
            <person name="Guo W."/>
            <person name="Chen H."/>
            <person name="Chen S."/>
            <person name="Zhou L."/>
            <person name="Zhou L."/>
            <person name="Ni X."/>
            <person name="Tian J."/>
            <person name="Zhou Y."/>
            <person name="Sheng Y."/>
            <person name="Liu T."/>
            <person name="Pan Y."/>
            <person name="Xia L."/>
            <person name="Li J."/>
            <person name="Zhao F."/>
            <person name="Cao W."/>
        </authorList>
    </citation>
    <scope>NUCLEOTIDE SEQUENCE</scope>
    <source>
        <strain evidence="11">Rmic-2018</strain>
        <tissue evidence="11">Larvae</tissue>
    </source>
</reference>
<dbReference type="Proteomes" id="UP000821866">
    <property type="component" value="Chromosome 2"/>
</dbReference>
<evidence type="ECO:0000256" key="7">
    <source>
        <dbReference type="ARBA" id="ARBA00023136"/>
    </source>
</evidence>
<feature type="compositionally biased region" description="Polar residues" evidence="8">
    <location>
        <begin position="57"/>
        <end position="69"/>
    </location>
</feature>
<dbReference type="InterPro" id="IPR035952">
    <property type="entry name" value="Rhomboid-like_sf"/>
</dbReference>
<evidence type="ECO:0000256" key="8">
    <source>
        <dbReference type="SAM" id="MobiDB-lite"/>
    </source>
</evidence>
<feature type="transmembrane region" description="Helical" evidence="9">
    <location>
        <begin position="227"/>
        <end position="247"/>
    </location>
</feature>
<feature type="transmembrane region" description="Helical" evidence="9">
    <location>
        <begin position="370"/>
        <end position="394"/>
    </location>
</feature>
<keyword evidence="6 9" id="KW-1133">Transmembrane helix</keyword>
<evidence type="ECO:0000256" key="2">
    <source>
        <dbReference type="ARBA" id="ARBA00009045"/>
    </source>
</evidence>
<evidence type="ECO:0000256" key="4">
    <source>
        <dbReference type="ARBA" id="ARBA00022692"/>
    </source>
</evidence>
<gene>
    <name evidence="11" type="ORF">HPB51_001419</name>
</gene>
<dbReference type="Pfam" id="PF01694">
    <property type="entry name" value="Rhomboid"/>
    <property type="match status" value="1"/>
</dbReference>
<evidence type="ECO:0000259" key="10">
    <source>
        <dbReference type="Pfam" id="PF01694"/>
    </source>
</evidence>
<keyword evidence="3" id="KW-0645">Protease</keyword>
<evidence type="ECO:0000256" key="3">
    <source>
        <dbReference type="ARBA" id="ARBA00022670"/>
    </source>
</evidence>
<feature type="transmembrane region" description="Helical" evidence="9">
    <location>
        <begin position="287"/>
        <end position="307"/>
    </location>
</feature>
<dbReference type="GO" id="GO:0016020">
    <property type="term" value="C:membrane"/>
    <property type="evidence" value="ECO:0007669"/>
    <property type="project" value="UniProtKB-SubCell"/>
</dbReference>
<keyword evidence="4 9" id="KW-0812">Transmembrane</keyword>
<keyword evidence="5" id="KW-0378">Hydrolase</keyword>
<evidence type="ECO:0000256" key="6">
    <source>
        <dbReference type="ARBA" id="ARBA00022989"/>
    </source>
</evidence>
<keyword evidence="7 9" id="KW-0472">Membrane</keyword>
<evidence type="ECO:0000256" key="1">
    <source>
        <dbReference type="ARBA" id="ARBA00004141"/>
    </source>
</evidence>
<feature type="transmembrane region" description="Helical" evidence="9">
    <location>
        <begin position="343"/>
        <end position="363"/>
    </location>
</feature>
<evidence type="ECO:0000313" key="11">
    <source>
        <dbReference type="EMBL" id="KAH8032721.1"/>
    </source>
</evidence>
<feature type="domain" description="Peptidase S54 rhomboid" evidence="10">
    <location>
        <begin position="212"/>
        <end position="361"/>
    </location>
</feature>
<feature type="region of interest" description="Disordered" evidence="8">
    <location>
        <begin position="33"/>
        <end position="70"/>
    </location>
</feature>
<name>A0A9J6EEE0_RHIMP</name>